<reference evidence="1 2" key="1">
    <citation type="submission" date="2018-10" db="EMBL/GenBank/DDBJ databases">
        <title>Lactobacillus sp. R7 and Lactobacillus sp. R19 isolated from fermented mustard green product of Taiwan.</title>
        <authorList>
            <person name="Lin S.-T."/>
        </authorList>
    </citation>
    <scope>NUCLEOTIDE SEQUENCE [LARGE SCALE GENOMIC DNA]</scope>
    <source>
        <strain evidence="1 2">BCRC 81127</strain>
    </source>
</reference>
<evidence type="ECO:0000313" key="2">
    <source>
        <dbReference type="Proteomes" id="UP000298021"/>
    </source>
</evidence>
<evidence type="ECO:0000313" key="1">
    <source>
        <dbReference type="EMBL" id="TGD24073.1"/>
    </source>
</evidence>
<accession>A0A4Z0JPJ7</accession>
<comment type="caution">
    <text evidence="1">The sequence shown here is derived from an EMBL/GenBank/DDBJ whole genome shotgun (WGS) entry which is preliminary data.</text>
</comment>
<dbReference type="Proteomes" id="UP000298021">
    <property type="component" value="Unassembled WGS sequence"/>
</dbReference>
<dbReference type="EMBL" id="RKLY01000007">
    <property type="protein sequence ID" value="TGD24073.1"/>
    <property type="molecule type" value="Genomic_DNA"/>
</dbReference>
<dbReference type="AlphaFoldDB" id="A0A4Z0JPJ7"/>
<sequence>MAINVNIDNQLALKYSFMIGGKKRELTFDDQCALDMDKVQFKVQKISDKVNRMQENVVNKKSTDEQVKMMSGLYKEIRNAIIPFFDKYFGDGQGTEIYQYFNESTRALATVFGKVNECLDKVEINTNTKKK</sequence>
<keyword evidence="2" id="KW-1185">Reference proteome</keyword>
<organism evidence="1 2">
    <name type="scientific">Companilactobacillus suantsaicola</name>
    <dbReference type="NCBI Taxonomy" id="2487723"/>
    <lineage>
        <taxon>Bacteria</taxon>
        <taxon>Bacillati</taxon>
        <taxon>Bacillota</taxon>
        <taxon>Bacilli</taxon>
        <taxon>Lactobacillales</taxon>
        <taxon>Lactobacillaceae</taxon>
        <taxon>Companilactobacillus</taxon>
    </lineage>
</organism>
<name>A0A4Z0JPJ7_9LACO</name>
<dbReference type="RefSeq" id="WP_057815952.1">
    <property type="nucleotide sequence ID" value="NZ_RKLY01000007.1"/>
</dbReference>
<protein>
    <submittedName>
        <fullName evidence="1">Uncharacterized protein</fullName>
    </submittedName>
</protein>
<proteinExistence type="predicted"/>
<gene>
    <name evidence="1" type="ORF">EGT49_03800</name>
</gene>
<dbReference type="OrthoDB" id="2296344at2"/>